<reference evidence="1 2" key="1">
    <citation type="journal article" date="2022" name="bioRxiv">
        <title>The genome of the oomycete Peronosclerospora sorghi, a cosmopolitan pathogen of maize and sorghum, is inflated with dispersed pseudogenes.</title>
        <authorList>
            <person name="Fletcher K."/>
            <person name="Martin F."/>
            <person name="Isakeit T."/>
            <person name="Cavanaugh K."/>
            <person name="Magill C."/>
            <person name="Michelmore R."/>
        </authorList>
    </citation>
    <scope>NUCLEOTIDE SEQUENCE [LARGE SCALE GENOMIC DNA]</scope>
    <source>
        <strain evidence="1">P6</strain>
    </source>
</reference>
<evidence type="ECO:0000313" key="1">
    <source>
        <dbReference type="EMBL" id="KAI9920495.1"/>
    </source>
</evidence>
<gene>
    <name evidence="1" type="ORF">PsorP6_015820</name>
</gene>
<organism evidence="1 2">
    <name type="scientific">Peronosclerospora sorghi</name>
    <dbReference type="NCBI Taxonomy" id="230839"/>
    <lineage>
        <taxon>Eukaryota</taxon>
        <taxon>Sar</taxon>
        <taxon>Stramenopiles</taxon>
        <taxon>Oomycota</taxon>
        <taxon>Peronosporomycetes</taxon>
        <taxon>Peronosporales</taxon>
        <taxon>Peronosporaceae</taxon>
        <taxon>Peronosclerospora</taxon>
    </lineage>
</organism>
<dbReference type="Proteomes" id="UP001163321">
    <property type="component" value="Chromosome 10"/>
</dbReference>
<sequence>MDNREEERTFPQVEEEQDFVHKWLSWIVQRVKRNLLDTKWQLENMKWHLDKASNLEAFNEIEKITPLRLLLSKEMKKLMENYFQTPYEQRRLSELLGSTDATVTDNAKTLLKRQLEFYLEGNVAPLDVAAKLNIDRLFPDRKRKLFVYYTELYNMKNPKM</sequence>
<proteinExistence type="predicted"/>
<comment type="caution">
    <text evidence="1">The sequence shown here is derived from an EMBL/GenBank/DDBJ whole genome shotgun (WGS) entry which is preliminary data.</text>
</comment>
<dbReference type="EMBL" id="CM047589">
    <property type="protein sequence ID" value="KAI9920495.1"/>
    <property type="molecule type" value="Genomic_DNA"/>
</dbReference>
<protein>
    <submittedName>
        <fullName evidence="1">Uncharacterized protein</fullName>
    </submittedName>
</protein>
<accession>A0ACC0WR22</accession>
<name>A0ACC0WR22_9STRA</name>
<evidence type="ECO:0000313" key="2">
    <source>
        <dbReference type="Proteomes" id="UP001163321"/>
    </source>
</evidence>
<keyword evidence="2" id="KW-1185">Reference proteome</keyword>